<keyword evidence="1" id="KW-1133">Transmembrane helix</keyword>
<evidence type="ECO:0000256" key="1">
    <source>
        <dbReference type="SAM" id="Phobius"/>
    </source>
</evidence>
<keyword evidence="1" id="KW-0472">Membrane</keyword>
<proteinExistence type="predicted"/>
<dbReference type="Proteomes" id="UP000834106">
    <property type="component" value="Chromosome 12"/>
</dbReference>
<evidence type="ECO:0000313" key="3">
    <source>
        <dbReference type="Proteomes" id="UP000834106"/>
    </source>
</evidence>
<protein>
    <submittedName>
        <fullName evidence="2">Uncharacterized protein</fullName>
    </submittedName>
</protein>
<sequence>MSPSTRRSYGNNYLYSPEMILDYKTWNFVHWMKTFLHVSVHFHNSVHWTETWRNVSIQWTETWNSVHWTKTCIAAHLTSAFAIYLGLFWTSLSVIMLEPPAESVAWVQGATKVKCIALPVRSIVR</sequence>
<reference evidence="2" key="1">
    <citation type="submission" date="2023-05" db="EMBL/GenBank/DDBJ databases">
        <authorList>
            <person name="Huff M."/>
        </authorList>
    </citation>
    <scope>NUCLEOTIDE SEQUENCE</scope>
</reference>
<dbReference type="EMBL" id="OU503047">
    <property type="protein sequence ID" value="CAI9771925.1"/>
    <property type="molecule type" value="Genomic_DNA"/>
</dbReference>
<name>A0AAD2E208_9LAMI</name>
<organism evidence="2 3">
    <name type="scientific">Fraxinus pennsylvanica</name>
    <dbReference type="NCBI Taxonomy" id="56036"/>
    <lineage>
        <taxon>Eukaryota</taxon>
        <taxon>Viridiplantae</taxon>
        <taxon>Streptophyta</taxon>
        <taxon>Embryophyta</taxon>
        <taxon>Tracheophyta</taxon>
        <taxon>Spermatophyta</taxon>
        <taxon>Magnoliopsida</taxon>
        <taxon>eudicotyledons</taxon>
        <taxon>Gunneridae</taxon>
        <taxon>Pentapetalae</taxon>
        <taxon>asterids</taxon>
        <taxon>lamiids</taxon>
        <taxon>Lamiales</taxon>
        <taxon>Oleaceae</taxon>
        <taxon>Oleeae</taxon>
        <taxon>Fraxinus</taxon>
    </lineage>
</organism>
<keyword evidence="3" id="KW-1185">Reference proteome</keyword>
<feature type="transmembrane region" description="Helical" evidence="1">
    <location>
        <begin position="73"/>
        <end position="97"/>
    </location>
</feature>
<dbReference type="AlphaFoldDB" id="A0AAD2E208"/>
<gene>
    <name evidence="2" type="ORF">FPE_LOCUS19355</name>
</gene>
<accession>A0AAD2E208</accession>
<evidence type="ECO:0000313" key="2">
    <source>
        <dbReference type="EMBL" id="CAI9771925.1"/>
    </source>
</evidence>
<keyword evidence="1" id="KW-0812">Transmembrane</keyword>